<feature type="compositionally biased region" description="Basic and acidic residues" evidence="3">
    <location>
        <begin position="373"/>
        <end position="384"/>
    </location>
</feature>
<comment type="similarity">
    <text evidence="1">Belongs to the Luc7 family.</text>
</comment>
<dbReference type="Proteomes" id="UP001175271">
    <property type="component" value="Unassembled WGS sequence"/>
</dbReference>
<dbReference type="PROSITE" id="PS50011">
    <property type="entry name" value="PROTEIN_KINASE_DOM"/>
    <property type="match status" value="1"/>
</dbReference>
<proteinExistence type="inferred from homology"/>
<evidence type="ECO:0000313" key="5">
    <source>
        <dbReference type="EMBL" id="KAK0409365.1"/>
    </source>
</evidence>
<dbReference type="GO" id="GO:0006376">
    <property type="term" value="P:mRNA splice site recognition"/>
    <property type="evidence" value="ECO:0007669"/>
    <property type="project" value="InterPro"/>
</dbReference>
<dbReference type="PANTHER" id="PTHR12375">
    <property type="entry name" value="RNA-BINDING PROTEIN LUC7-RELATED"/>
    <property type="match status" value="1"/>
</dbReference>
<dbReference type="Gene3D" id="1.10.510.10">
    <property type="entry name" value="Transferase(Phosphotransferase) domain 1"/>
    <property type="match status" value="1"/>
</dbReference>
<keyword evidence="6" id="KW-1185">Reference proteome</keyword>
<feature type="coiled-coil region" evidence="2">
    <location>
        <begin position="70"/>
        <end position="158"/>
    </location>
</feature>
<dbReference type="EMBL" id="JAUCMV010000003">
    <property type="protein sequence ID" value="KAK0409365.1"/>
    <property type="molecule type" value="Genomic_DNA"/>
</dbReference>
<feature type="coiled-coil region" evidence="2">
    <location>
        <begin position="201"/>
        <end position="232"/>
    </location>
</feature>
<reference evidence="5" key="1">
    <citation type="submission" date="2023-06" db="EMBL/GenBank/DDBJ databases">
        <title>Genomic analysis of the entomopathogenic nematode Steinernema hermaphroditum.</title>
        <authorList>
            <person name="Schwarz E.M."/>
            <person name="Heppert J.K."/>
            <person name="Baniya A."/>
            <person name="Schwartz H.T."/>
            <person name="Tan C.-H."/>
            <person name="Antoshechkin I."/>
            <person name="Sternberg P.W."/>
            <person name="Goodrich-Blair H."/>
            <person name="Dillman A.R."/>
        </authorList>
    </citation>
    <scope>NUCLEOTIDE SEQUENCE</scope>
    <source>
        <strain evidence="5">PS9179</strain>
        <tissue evidence="5">Whole animal</tissue>
    </source>
</reference>
<dbReference type="InterPro" id="IPR004882">
    <property type="entry name" value="Luc7-rel"/>
</dbReference>
<dbReference type="GO" id="GO:0005685">
    <property type="term" value="C:U1 snRNP"/>
    <property type="evidence" value="ECO:0007669"/>
    <property type="project" value="InterPro"/>
</dbReference>
<feature type="compositionally biased region" description="Basic residues" evidence="3">
    <location>
        <begin position="385"/>
        <end position="396"/>
    </location>
</feature>
<dbReference type="Pfam" id="PF03194">
    <property type="entry name" value="LUC7"/>
    <property type="match status" value="1"/>
</dbReference>
<evidence type="ECO:0000313" key="6">
    <source>
        <dbReference type="Proteomes" id="UP001175271"/>
    </source>
</evidence>
<comment type="caution">
    <text evidence="5">The sequence shown here is derived from an EMBL/GenBank/DDBJ whole genome shotgun (WGS) entry which is preliminary data.</text>
</comment>
<dbReference type="GO" id="GO:0003729">
    <property type="term" value="F:mRNA binding"/>
    <property type="evidence" value="ECO:0007669"/>
    <property type="project" value="InterPro"/>
</dbReference>
<keyword evidence="2" id="KW-0175">Coiled coil</keyword>
<dbReference type="InterPro" id="IPR000719">
    <property type="entry name" value="Prot_kinase_dom"/>
</dbReference>
<gene>
    <name evidence="5" type="ORF">QR680_004498</name>
</gene>
<dbReference type="InterPro" id="IPR011009">
    <property type="entry name" value="Kinase-like_dom_sf"/>
</dbReference>
<feature type="compositionally biased region" description="Basic and acidic residues" evidence="3">
    <location>
        <begin position="350"/>
        <end position="365"/>
    </location>
</feature>
<feature type="region of interest" description="Disordered" evidence="3">
    <location>
        <begin position="327"/>
        <end position="417"/>
    </location>
</feature>
<evidence type="ECO:0000256" key="3">
    <source>
        <dbReference type="SAM" id="MobiDB-lite"/>
    </source>
</evidence>
<dbReference type="SUPFAM" id="SSF56112">
    <property type="entry name" value="Protein kinase-like (PK-like)"/>
    <property type="match status" value="1"/>
</dbReference>
<dbReference type="AlphaFoldDB" id="A0AA39HPY2"/>
<name>A0AA39HPY2_9BILA</name>
<sequence length="703" mass="80743">MSATAQMAAMLNELMGVGRNAEIAAFCPHELFVNTKADLGQCKLVHDEELRRAYRESNRFERLGYERRFLTFLSRLQDDMKRKIARHEERLALTQTAITPDDPAYSKLQEQIATLDHDIENLQKEASEAGAAGEIRKAQEFIERSDRLQQERAKLKANLFSGEPGRGKTMEVCQICGCFMNVGETQQRLDEHLNGRQHVGYAKVNATIEELKERLEKIKEKEDEQRQQEEGKNRGTIATAMMTAIVTASVIVRVRVLAADAAVTVDVVTMARSTAELTTAVKYDRYCFVPNNMLLHDSLVDHFILTSHFVSSPERLGARPGFLGKRMRDKRCCREPEPTYSSSSSSSSQREARPKQKRKQSEVVTKKRARTPRSPDRIQNDTGKKILKKVDKKKRCSSPLDEKNDRKKEDFLNEAPSVEAEMPLEKGGRMVTVEGFILEHRGRKFRYEESADGDFGVVKATEDTEEAKRTFMVVFENHEAKCKRLKHQASVMARMASEGKARHFLRVDTFGMTANYQFLIYEEHGPTLWELLLRGGGAIAESIGYIHRDIKPTVFAMGARAETSSTVLLMHLGLTKKFRDSFARRYRPRRSVVFFGTVRYAARTAFREEERSRRDDLESWFYMIVELFGEQNLPWRRLGNKAEVLREKSAFMTDEGISRLTKKNPKVPNEFVKIVTHINQLKYEDKPNYDFIREILRKSSLEP</sequence>
<accession>A0AA39HPY2</accession>
<evidence type="ECO:0000259" key="4">
    <source>
        <dbReference type="PROSITE" id="PS50011"/>
    </source>
</evidence>
<dbReference type="GO" id="GO:0004672">
    <property type="term" value="F:protein kinase activity"/>
    <property type="evidence" value="ECO:0007669"/>
    <property type="project" value="InterPro"/>
</dbReference>
<feature type="compositionally biased region" description="Basic and acidic residues" evidence="3">
    <location>
        <begin position="400"/>
        <end position="411"/>
    </location>
</feature>
<feature type="domain" description="Protein kinase" evidence="4">
    <location>
        <begin position="350"/>
        <end position="703"/>
    </location>
</feature>
<organism evidence="5 6">
    <name type="scientific">Steinernema hermaphroditum</name>
    <dbReference type="NCBI Taxonomy" id="289476"/>
    <lineage>
        <taxon>Eukaryota</taxon>
        <taxon>Metazoa</taxon>
        <taxon>Ecdysozoa</taxon>
        <taxon>Nematoda</taxon>
        <taxon>Chromadorea</taxon>
        <taxon>Rhabditida</taxon>
        <taxon>Tylenchina</taxon>
        <taxon>Panagrolaimomorpha</taxon>
        <taxon>Strongyloidoidea</taxon>
        <taxon>Steinernematidae</taxon>
        <taxon>Steinernema</taxon>
    </lineage>
</organism>
<protein>
    <recommendedName>
        <fullName evidence="4">Protein kinase domain-containing protein</fullName>
    </recommendedName>
</protein>
<dbReference type="GO" id="GO:0005524">
    <property type="term" value="F:ATP binding"/>
    <property type="evidence" value="ECO:0007669"/>
    <property type="project" value="InterPro"/>
</dbReference>
<evidence type="ECO:0000256" key="2">
    <source>
        <dbReference type="SAM" id="Coils"/>
    </source>
</evidence>
<evidence type="ECO:0000256" key="1">
    <source>
        <dbReference type="ARBA" id="ARBA00005655"/>
    </source>
</evidence>